<accession>A0A7W7W0V4</accession>
<reference evidence="1 2" key="1">
    <citation type="submission" date="2020-08" db="EMBL/GenBank/DDBJ databases">
        <title>Sequencing the genomes of 1000 actinobacteria strains.</title>
        <authorList>
            <person name="Klenk H.-P."/>
        </authorList>
    </citation>
    <scope>NUCLEOTIDE SEQUENCE [LARGE SCALE GENOMIC DNA]</scope>
    <source>
        <strain evidence="1 2">DSM 41654</strain>
    </source>
</reference>
<protein>
    <submittedName>
        <fullName evidence="1">Uncharacterized protein</fullName>
    </submittedName>
</protein>
<name>A0A7W7W0V4_KITKI</name>
<comment type="caution">
    <text evidence="1">The sequence shown here is derived from an EMBL/GenBank/DDBJ whole genome shotgun (WGS) entry which is preliminary data.</text>
</comment>
<dbReference type="AlphaFoldDB" id="A0A7W7W0V4"/>
<evidence type="ECO:0000313" key="1">
    <source>
        <dbReference type="EMBL" id="MBB4929040.1"/>
    </source>
</evidence>
<keyword evidence="2" id="KW-1185">Reference proteome</keyword>
<sequence>MSNVPTTLLYSIGVPETTNETDGGETAEAVVTRALAEWGITAHDDEESMIGGDRNSWLVVAHDQGNPAFPSMLDGDPYVVVFLYSEDEDEITVDRAPRPGDVWHVAVGDGTGRECTLPPRPAEQLGACIEDIAEWVTAPRTSLEALVDLQDLRGRFEDGYTPENIRSTFGRIQEAGGPLLVCVWDYADEDGFGGNSQFYSEDENGTLFEVQLEIHQWLSGKRGMPAPLETWTCAPIAEPIESAITDGFHNHARADLTG</sequence>
<dbReference type="EMBL" id="JACHJV010000004">
    <property type="protein sequence ID" value="MBB4929040.1"/>
    <property type="molecule type" value="Genomic_DNA"/>
</dbReference>
<gene>
    <name evidence="1" type="ORF">FHR34_008139</name>
</gene>
<evidence type="ECO:0000313" key="2">
    <source>
        <dbReference type="Proteomes" id="UP000540506"/>
    </source>
</evidence>
<organism evidence="1 2">
    <name type="scientific">Kitasatospora kifunensis</name>
    <name type="common">Streptomyces kifunensis</name>
    <dbReference type="NCBI Taxonomy" id="58351"/>
    <lineage>
        <taxon>Bacteria</taxon>
        <taxon>Bacillati</taxon>
        <taxon>Actinomycetota</taxon>
        <taxon>Actinomycetes</taxon>
        <taxon>Kitasatosporales</taxon>
        <taxon>Streptomycetaceae</taxon>
        <taxon>Kitasatospora</taxon>
    </lineage>
</organism>
<proteinExistence type="predicted"/>
<dbReference type="RefSeq" id="WP_184946976.1">
    <property type="nucleotide sequence ID" value="NZ_JACHJV010000004.1"/>
</dbReference>
<dbReference type="Proteomes" id="UP000540506">
    <property type="component" value="Unassembled WGS sequence"/>
</dbReference>